<accession>A0A1H6BE16</accession>
<dbReference type="InterPro" id="IPR009830">
    <property type="entry name" value="LppX/LprAFG"/>
</dbReference>
<reference evidence="6" key="1">
    <citation type="submission" date="2016-10" db="EMBL/GenBank/DDBJ databases">
        <authorList>
            <person name="Varghese N."/>
            <person name="Submissions S."/>
        </authorList>
    </citation>
    <scope>NUCLEOTIDE SEQUENCE [LARGE SCALE GENOMIC DNA]</scope>
    <source>
        <strain evidence="6">DSM 43163</strain>
    </source>
</reference>
<keyword evidence="4" id="KW-0732">Signal</keyword>
<comment type="similarity">
    <text evidence="2">Belongs to the LppX/LprAFG lipoprotein family.</text>
</comment>
<gene>
    <name evidence="5" type="ORF">SAMN04489712_10741</name>
</gene>
<dbReference type="AlphaFoldDB" id="A0A1H6BE16"/>
<evidence type="ECO:0000313" key="6">
    <source>
        <dbReference type="Proteomes" id="UP000236723"/>
    </source>
</evidence>
<dbReference type="PROSITE" id="PS51257">
    <property type="entry name" value="PROKAR_LIPOPROTEIN"/>
    <property type="match status" value="1"/>
</dbReference>
<evidence type="ECO:0000313" key="5">
    <source>
        <dbReference type="EMBL" id="SEG59018.1"/>
    </source>
</evidence>
<keyword evidence="3" id="KW-1003">Cell membrane</keyword>
<protein>
    <submittedName>
        <fullName evidence="5">Lipoprotein LprG</fullName>
    </submittedName>
</protein>
<evidence type="ECO:0000256" key="1">
    <source>
        <dbReference type="ARBA" id="ARBA00004196"/>
    </source>
</evidence>
<feature type="signal peptide" evidence="4">
    <location>
        <begin position="1"/>
        <end position="19"/>
    </location>
</feature>
<sequence length="235" mass="24444">MSWIRSRMSVILVCALALAGCSGGSGGEDAGKPLPQGQQTLRQASEAMRNLKSVAFTIATEGEPAVPVKGGDVKLVRSGDAQGRLQLQQLGLTLETDFVLLGDTLYYKGLTGSGYQKAPKSRILALYDPSAVLDPERGISGMLAAARSAQPEAVEKVGGKDAYKIKVTLPKDAAGGLIPGVTQDLAGHVWIATAGHRLLKVRGQLPPASGDDGGKSAVVITFTEFDADYQITAPA</sequence>
<dbReference type="GO" id="GO:0030313">
    <property type="term" value="C:cell envelope"/>
    <property type="evidence" value="ECO:0007669"/>
    <property type="project" value="UniProtKB-SubCell"/>
</dbReference>
<evidence type="ECO:0000256" key="2">
    <source>
        <dbReference type="ARBA" id="ARBA00009194"/>
    </source>
</evidence>
<dbReference type="SUPFAM" id="SSF89392">
    <property type="entry name" value="Prokaryotic lipoproteins and lipoprotein localization factors"/>
    <property type="match status" value="1"/>
</dbReference>
<dbReference type="Pfam" id="PF07161">
    <property type="entry name" value="LppX_LprAFG"/>
    <property type="match status" value="1"/>
</dbReference>
<dbReference type="CDD" id="cd16334">
    <property type="entry name" value="LppX-like"/>
    <property type="match status" value="1"/>
</dbReference>
<organism evidence="5 6">
    <name type="scientific">Thermomonospora echinospora</name>
    <dbReference type="NCBI Taxonomy" id="1992"/>
    <lineage>
        <taxon>Bacteria</taxon>
        <taxon>Bacillati</taxon>
        <taxon>Actinomycetota</taxon>
        <taxon>Actinomycetes</taxon>
        <taxon>Streptosporangiales</taxon>
        <taxon>Thermomonosporaceae</taxon>
        <taxon>Thermomonospora</taxon>
    </lineage>
</organism>
<dbReference type="Proteomes" id="UP000236723">
    <property type="component" value="Unassembled WGS sequence"/>
</dbReference>
<evidence type="ECO:0000256" key="3">
    <source>
        <dbReference type="ARBA" id="ARBA00022475"/>
    </source>
</evidence>
<keyword evidence="3" id="KW-0472">Membrane</keyword>
<evidence type="ECO:0000256" key="4">
    <source>
        <dbReference type="SAM" id="SignalP"/>
    </source>
</evidence>
<dbReference type="InterPro" id="IPR029046">
    <property type="entry name" value="LolA/LolB/LppX"/>
</dbReference>
<dbReference type="Gene3D" id="2.50.20.20">
    <property type="match status" value="1"/>
</dbReference>
<proteinExistence type="inferred from homology"/>
<feature type="chain" id="PRO_5038508579" evidence="4">
    <location>
        <begin position="20"/>
        <end position="235"/>
    </location>
</feature>
<comment type="subcellular location">
    <subcellularLocation>
        <location evidence="1">Cell envelope</location>
    </subcellularLocation>
</comment>
<keyword evidence="5" id="KW-0449">Lipoprotein</keyword>
<name>A0A1H6BE16_9ACTN</name>
<dbReference type="EMBL" id="FNVO01000007">
    <property type="protein sequence ID" value="SEG59018.1"/>
    <property type="molecule type" value="Genomic_DNA"/>
</dbReference>
<keyword evidence="6" id="KW-1185">Reference proteome</keyword>